<dbReference type="PROSITE" id="PS00012">
    <property type="entry name" value="PHOSPHOPANTETHEINE"/>
    <property type="match status" value="2"/>
</dbReference>
<feature type="domain" description="Carrier" evidence="6">
    <location>
        <begin position="2095"/>
        <end position="2170"/>
    </location>
</feature>
<dbReference type="Pfam" id="PF00668">
    <property type="entry name" value="Condensation"/>
    <property type="match status" value="2"/>
</dbReference>
<dbReference type="Pfam" id="PF13193">
    <property type="entry name" value="AMP-binding_C"/>
    <property type="match status" value="2"/>
</dbReference>
<dbReference type="InterPro" id="IPR001242">
    <property type="entry name" value="Condensation_dom"/>
</dbReference>
<dbReference type="Gene3D" id="1.10.1200.10">
    <property type="entry name" value="ACP-like"/>
    <property type="match status" value="1"/>
</dbReference>
<reference evidence="8" key="1">
    <citation type="journal article" date="2019" name="Int. J. Syst. Evol. Microbiol.">
        <title>The Global Catalogue of Microorganisms (GCM) 10K type strain sequencing project: providing services to taxonomists for standard genome sequencing and annotation.</title>
        <authorList>
            <consortium name="The Broad Institute Genomics Platform"/>
            <consortium name="The Broad Institute Genome Sequencing Center for Infectious Disease"/>
            <person name="Wu L."/>
            <person name="Ma J."/>
        </authorList>
    </citation>
    <scope>NUCLEOTIDE SEQUENCE [LARGE SCALE GENOMIC DNA]</scope>
    <source>
        <strain evidence="8">CGMCC 4.7349</strain>
    </source>
</reference>
<gene>
    <name evidence="7" type="ORF">GCM10012286_13690</name>
</gene>
<dbReference type="Pfam" id="PF00501">
    <property type="entry name" value="AMP-binding"/>
    <property type="match status" value="2"/>
</dbReference>
<dbReference type="CDD" id="cd05930">
    <property type="entry name" value="A_NRPS"/>
    <property type="match status" value="1"/>
</dbReference>
<dbReference type="CDD" id="cd19543">
    <property type="entry name" value="DCL_NRPS"/>
    <property type="match status" value="1"/>
</dbReference>
<sequence>MSGELNDTEVPVPVGTIPELFERQVAAASEATSVVLGDDSLSFGELDARANRLARFLIGRGVGPETVVGVALRRTPEWCVTVLGVMKAGGAYLPVDPAYPADRIAFMVEDSGAAMVLVDEGTIAELPELPAPMVRLDDAEIVAAVAAHPDGVVADAERACPLTVANAAYVIYTSGSTGRPKGVTVTHTGIANLVGAMLDRMKVTPDSRILQFGSPSFDVSVGELGMSLLSGSTLVMADKEQLSPGAPLVETINRHGVTHAVMSPAVLAALPTGSLPTVRSLAVAGEATAPELVATWAAGRRMINGYGPTETTVGVTMSAPLAGDGKVPPIGAPISNTEAHVLDDDLKPVADGVAGELYIAGAPLARGYLGRPGITSERFVACPFGKPGERMYRTGDLVEWGADGQLVFHGRADTQVKIRGLRIELREIEAALMAHPRVAHAVVVVHEGRGSGKQLVGYVVPAGAGDTDTASKGGGTGHMSFDSGFAAGELRGYLGERLPDFMVPATVMVLDRLPLTPNGKVDKKQLPEPEFKGGVYRAPGTEEEEVLAAAFAAVLGLDRVGIDDDFFAVGGDSIQSIQVVSRARAQGLEVSAREVFESRTVARLAEVAVANKQAGAAVVLEELEGGGTGWMPLLPVAHLLRGWGPGFDRFLQAMALDLPAGIDRAGLAATLGAVIDRHDLLRAKLVNEDGGGLVVAPEGSVDVDALIHRVACDGRWDSEEWHASLRTELDAAAERLDPEAGTIAQFVWFDPSGTDASAPGRLLVALHHLVVDGVSWRILTPDLAVAWDRIRQGQDPELPAVATSMRRWAHALADEAASPARVAELELWKKIVEGPDPVLGTRRLDPAVDVIATIEETRVELPVSVTEALLTTVPAAFHGEVNDGLLAGLALALAKWRRTRGVDESSALIRLEGHGREEAAAPGADLSRTVGWFTSVFPVRLDLAGADLDDAFAGGPAAARVIKSVKEQLRAIPDKGIGYGLLRHLNPETEAVLSQHGHGQVGFNYLGRFSGATELPAELRGLGFTQATDVAELAELDAAQDERMPAPGEIDINASVIDGAAGPQLGALFTAPAGVLAPEDVRELADLWCAALEGFARHAAQPGAGGLTPSDVPLVPAAQADIEAWEKQYPGLADVWPASPLQSGLLFHTLMADGASGFDAYQVQYALQLSGAIASDRMRAAGQAMLDRHPALRTAFVNGADGDLVQLVVDGVELPWQDVDLSGTPEDGRDAAFEQFMADDLKAHFDPVKPPMLRLSLVKRAAESYELVLTAHHALFDGWSIPLLVQDLLRFYGTGGDASDLPRARSYRDYLVWLRQQDPQVSAQAWTSELDGIDEPTMLAPGAETGSQSSGIDQVDVPLSADDARALTRRAADLGVTLNTLVQGAWGILLGQLTGRQDVVLSSTVAGRPPALAGVDSIVGMFLNTLPVRVRCTPGDTLADLLTGLQDRQAALLDHHHYGLSEIHQATGLKALFDTLVGFESFPLDRGGITEAGAAAGIKINGIRAFTASHYPVTVFVYPDGEYPTLNVQFQQDVFDRDEAGTLAARFARILGQMAEDPGRSVAAVDVLDAAERERLLVGLNDTAAETPELTVPGLFERQAAATPDAPAVVFGDQSLTYAELDARANRLAREVIARGAGPEAVVGLALPRSADLVVAMLGILKSGAGYLPIDPKYPSARLDLILAEARPQLVLTEAATVDVLPRTDLPLLHIDDLDLDDAAKGAALTDADRPSALRPDHIAYVMYTSGSTGTPKGVVITHAGVVNGVTRLAERVGGGPGSRMLAGTSVNFDVSVFETFTTLCSGGSVEVVRDVLVLAERDDWSGSVISTVPSVFNELLDQIAAKAKAETLVFAGEALPAALVARIREAMPGVRIVNAYGQSESFYATTYALESGDAWTATGSAPIGTPIGNMRTYILGPGLTPVPPGVVGELYVAGAIGRGYHGRTALTADRFVADPYGPAGARMYRTGDLARWTADGQLEYQGRDDAQVKVRGFRIEPGEVEAALTAFPGISQAVVVVRDGGPAIGKRLVGYVVPTEAGGSVDMTELRDFILGRLPEFMVPAAVVVLEKLPLAPNGKLDRKALPEPEFAGAAYRAPRNGQEETLCKLFAEVLGVERVGIDDDFFDLGGNSLLATRLTSRIGKALGVSVPIRAIFEQHSIAELSRTVKNASATSRPRLRRMNRSGQ</sequence>
<keyword evidence="8" id="KW-1185">Reference proteome</keyword>
<evidence type="ECO:0000256" key="1">
    <source>
        <dbReference type="ARBA" id="ARBA00001957"/>
    </source>
</evidence>
<dbReference type="InterPro" id="IPR023213">
    <property type="entry name" value="CAT-like_dom_sf"/>
</dbReference>
<dbReference type="InterPro" id="IPR000873">
    <property type="entry name" value="AMP-dep_synth/lig_dom"/>
</dbReference>
<dbReference type="Gene3D" id="2.30.38.10">
    <property type="entry name" value="Luciferase, Domain 3"/>
    <property type="match status" value="1"/>
</dbReference>
<dbReference type="InterPro" id="IPR020806">
    <property type="entry name" value="PKS_PP-bd"/>
</dbReference>
<dbReference type="SUPFAM" id="SSF56801">
    <property type="entry name" value="Acetyl-CoA synthetase-like"/>
    <property type="match status" value="2"/>
</dbReference>
<dbReference type="PROSITE" id="PS00455">
    <property type="entry name" value="AMP_BINDING"/>
    <property type="match status" value="2"/>
</dbReference>
<evidence type="ECO:0000259" key="6">
    <source>
        <dbReference type="PROSITE" id="PS50075"/>
    </source>
</evidence>
<dbReference type="Proteomes" id="UP000656881">
    <property type="component" value="Unassembled WGS sequence"/>
</dbReference>
<dbReference type="NCBIfam" id="NF003417">
    <property type="entry name" value="PRK04813.1"/>
    <property type="match status" value="2"/>
</dbReference>
<organism evidence="7 8">
    <name type="scientific">Streptomyces lasiicapitis</name>
    <dbReference type="NCBI Taxonomy" id="1923961"/>
    <lineage>
        <taxon>Bacteria</taxon>
        <taxon>Bacillati</taxon>
        <taxon>Actinomycetota</taxon>
        <taxon>Actinomycetes</taxon>
        <taxon>Kitasatosporales</taxon>
        <taxon>Streptomycetaceae</taxon>
        <taxon>Streptomyces</taxon>
    </lineage>
</organism>
<comment type="caution">
    <text evidence="7">The sequence shown here is derived from an EMBL/GenBank/DDBJ whole genome shotgun (WGS) entry which is preliminary data.</text>
</comment>
<dbReference type="InterPro" id="IPR045851">
    <property type="entry name" value="AMP-bd_C_sf"/>
</dbReference>
<dbReference type="Gene3D" id="3.40.50.1820">
    <property type="entry name" value="alpha/beta hydrolase"/>
    <property type="match status" value="1"/>
</dbReference>
<dbReference type="InterPro" id="IPR009081">
    <property type="entry name" value="PP-bd_ACP"/>
</dbReference>
<proteinExistence type="predicted"/>
<evidence type="ECO:0000313" key="7">
    <source>
        <dbReference type="EMBL" id="GGO38524.1"/>
    </source>
</evidence>
<dbReference type="InterPro" id="IPR006162">
    <property type="entry name" value="Ppantetheine_attach_site"/>
</dbReference>
<dbReference type="SMART" id="SM00823">
    <property type="entry name" value="PKS_PP"/>
    <property type="match status" value="2"/>
</dbReference>
<dbReference type="PANTHER" id="PTHR45527">
    <property type="entry name" value="NONRIBOSOMAL PEPTIDE SYNTHETASE"/>
    <property type="match status" value="1"/>
</dbReference>
<accession>A0ABQ2LKG1</accession>
<dbReference type="InterPro" id="IPR025110">
    <property type="entry name" value="AMP-bd_C"/>
</dbReference>
<evidence type="ECO:0000313" key="8">
    <source>
        <dbReference type="Proteomes" id="UP000656881"/>
    </source>
</evidence>
<dbReference type="Gene3D" id="3.30.300.30">
    <property type="match status" value="2"/>
</dbReference>
<evidence type="ECO:0000256" key="4">
    <source>
        <dbReference type="ARBA" id="ARBA00022737"/>
    </source>
</evidence>
<dbReference type="NCBIfam" id="TIGR01720">
    <property type="entry name" value="NRPS-para261"/>
    <property type="match status" value="1"/>
</dbReference>
<dbReference type="Pfam" id="PF00550">
    <property type="entry name" value="PP-binding"/>
    <property type="match status" value="2"/>
</dbReference>
<name>A0ABQ2LKG1_9ACTN</name>
<dbReference type="InterPro" id="IPR010071">
    <property type="entry name" value="AA_adenyl_dom"/>
</dbReference>
<keyword evidence="3" id="KW-0597">Phosphoprotein</keyword>
<dbReference type="Gene3D" id="3.40.50.980">
    <property type="match status" value="2"/>
</dbReference>
<dbReference type="Gene3D" id="3.30.559.30">
    <property type="entry name" value="Nonribosomal peptide synthetase, condensation domain"/>
    <property type="match status" value="2"/>
</dbReference>
<dbReference type="Gene3D" id="3.30.559.10">
    <property type="entry name" value="Chloramphenicol acetyltransferase-like domain"/>
    <property type="match status" value="2"/>
</dbReference>
<keyword evidence="2" id="KW-0596">Phosphopantetheine</keyword>
<dbReference type="InterPro" id="IPR010060">
    <property type="entry name" value="NRPS_synth"/>
</dbReference>
<dbReference type="EMBL" id="BMNG01000003">
    <property type="protein sequence ID" value="GGO38524.1"/>
    <property type="molecule type" value="Genomic_DNA"/>
</dbReference>
<keyword evidence="5" id="KW-0045">Antibiotic biosynthesis</keyword>
<dbReference type="NCBIfam" id="TIGR01733">
    <property type="entry name" value="AA-adenyl-dom"/>
    <property type="match status" value="2"/>
</dbReference>
<evidence type="ECO:0000256" key="2">
    <source>
        <dbReference type="ARBA" id="ARBA00022450"/>
    </source>
</evidence>
<evidence type="ECO:0000256" key="3">
    <source>
        <dbReference type="ARBA" id="ARBA00022553"/>
    </source>
</evidence>
<dbReference type="InterPro" id="IPR029058">
    <property type="entry name" value="AB_hydrolase_fold"/>
</dbReference>
<dbReference type="InterPro" id="IPR036736">
    <property type="entry name" value="ACP-like_sf"/>
</dbReference>
<dbReference type="SUPFAM" id="SSF52777">
    <property type="entry name" value="CoA-dependent acyltransferases"/>
    <property type="match status" value="4"/>
</dbReference>
<dbReference type="PROSITE" id="PS50075">
    <property type="entry name" value="CARRIER"/>
    <property type="match status" value="2"/>
</dbReference>
<dbReference type="SUPFAM" id="SSF47336">
    <property type="entry name" value="ACP-like"/>
    <property type="match status" value="2"/>
</dbReference>
<dbReference type="Gene3D" id="3.40.50.12780">
    <property type="entry name" value="N-terminal domain of ligase-like"/>
    <property type="match status" value="1"/>
</dbReference>
<evidence type="ECO:0000256" key="5">
    <source>
        <dbReference type="ARBA" id="ARBA00023194"/>
    </source>
</evidence>
<protein>
    <recommendedName>
        <fullName evidence="6">Carrier domain-containing protein</fullName>
    </recommendedName>
</protein>
<feature type="domain" description="Carrier" evidence="6">
    <location>
        <begin position="538"/>
        <end position="612"/>
    </location>
</feature>
<comment type="cofactor">
    <cofactor evidence="1">
        <name>pantetheine 4'-phosphate</name>
        <dbReference type="ChEBI" id="CHEBI:47942"/>
    </cofactor>
</comment>
<keyword evidence="4" id="KW-0677">Repeat</keyword>
<dbReference type="InterPro" id="IPR042099">
    <property type="entry name" value="ANL_N_sf"/>
</dbReference>
<dbReference type="PANTHER" id="PTHR45527:SF1">
    <property type="entry name" value="FATTY ACID SYNTHASE"/>
    <property type="match status" value="1"/>
</dbReference>
<dbReference type="InterPro" id="IPR020845">
    <property type="entry name" value="AMP-binding_CS"/>
</dbReference>